<dbReference type="PANTHER" id="PTHR43284:SF1">
    <property type="entry name" value="ASPARAGINE SYNTHETASE"/>
    <property type="match status" value="1"/>
</dbReference>
<evidence type="ECO:0000313" key="12">
    <source>
        <dbReference type="EMBL" id="OZI44386.1"/>
    </source>
</evidence>
<comment type="catalytic activity">
    <reaction evidence="7">
        <text>L-aspartate + L-glutamine + ATP + H2O = L-asparagine + L-glutamate + AMP + diphosphate + H(+)</text>
        <dbReference type="Rhea" id="RHEA:12228"/>
        <dbReference type="ChEBI" id="CHEBI:15377"/>
        <dbReference type="ChEBI" id="CHEBI:15378"/>
        <dbReference type="ChEBI" id="CHEBI:29985"/>
        <dbReference type="ChEBI" id="CHEBI:29991"/>
        <dbReference type="ChEBI" id="CHEBI:30616"/>
        <dbReference type="ChEBI" id="CHEBI:33019"/>
        <dbReference type="ChEBI" id="CHEBI:58048"/>
        <dbReference type="ChEBI" id="CHEBI:58359"/>
        <dbReference type="ChEBI" id="CHEBI:456215"/>
        <dbReference type="EC" id="6.3.5.4"/>
    </reaction>
</comment>
<keyword evidence="8" id="KW-0061">Asparagine biosynthesis</keyword>
<dbReference type="InterPro" id="IPR001962">
    <property type="entry name" value="Asn_synthase"/>
</dbReference>
<feature type="domain" description="Glutamine amidotransferase type-2" evidence="11">
    <location>
        <begin position="2"/>
        <end position="216"/>
    </location>
</feature>
<accession>A0A261T437</accession>
<dbReference type="Pfam" id="PF13522">
    <property type="entry name" value="GATase_6"/>
    <property type="match status" value="1"/>
</dbReference>
<sequence>MCGIVGIWGPLEGKETILAQSCQRIRHRGPDSNGFWEDRDAGVALAHVRLAILDLTEAGHQPMVSPCGRYVLILNGEIYNHLELRADLEAAGQAPAWRGHSDTETVLAYIAARGVEAMLKAATGMFANALWDRERRTLSLMRDRMGEKPLYYGFSGANLLFGSELKAFAPVPGFGRDIDRNALASFMRHNYIPAPQSIYEGIRKLPPGTWLEFSESQMRGREMPQPRAYWSALEAAEAGQRNPLSFAKDADAVDALEQVLGRAVGGQMLSDVSLGAFLSGGIDSSTIVALMQAQSSKPVRTFAIGFHEKGYNEAEHAKAVAAHLGTDHTELYVTAADGLAVVPHLAEMYDEPFADSSQIPTSLVTRMARQHVTVALSGDGGDELFGGYSRYFRVNSWWHKFGRVPAPLRHLGGAVMRGSAAFPGSGAWRGKVGKLGELLSANNEGEFYRQFVSYWADPGRVVKGGVEPRSIFEDPLKGSLFEAMMKLDAVTYLPDDILVKVDRAAMAVSLETRVPLIDHRVFEFAWQLPFNYKVRGGTGKWLLRQLLYRHVPQTLVDRPKRGFAVPLASWLRGPLRDWAEALLDPARLRQEGWFEPEPILRKWREHKSGHRNWNSHLWGVLMMQAWLDQHRRGDAVDPPAPRLSEGAGR</sequence>
<dbReference type="PIRSF" id="PIRSF001589">
    <property type="entry name" value="Asn_synthetase_glu-h"/>
    <property type="match status" value="1"/>
</dbReference>
<dbReference type="PROSITE" id="PS51278">
    <property type="entry name" value="GATASE_TYPE_2"/>
    <property type="match status" value="1"/>
</dbReference>
<evidence type="ECO:0000256" key="2">
    <source>
        <dbReference type="ARBA" id="ARBA00005752"/>
    </source>
</evidence>
<dbReference type="InterPro" id="IPR029055">
    <property type="entry name" value="Ntn_hydrolases_N"/>
</dbReference>
<dbReference type="OrthoDB" id="9763290at2"/>
<feature type="binding site" evidence="9">
    <location>
        <begin position="377"/>
        <end position="378"/>
    </location>
    <ligand>
        <name>ATP</name>
        <dbReference type="ChEBI" id="CHEBI:30616"/>
    </ligand>
</feature>
<evidence type="ECO:0000256" key="7">
    <source>
        <dbReference type="ARBA" id="ARBA00048741"/>
    </source>
</evidence>
<dbReference type="CDD" id="cd01991">
    <property type="entry name" value="Asn_synthase_B_C"/>
    <property type="match status" value="1"/>
</dbReference>
<keyword evidence="5 9" id="KW-0067">ATP-binding</keyword>
<comment type="pathway">
    <text evidence="1">Amino-acid biosynthesis; L-asparagine biosynthesis; L-asparagine from L-aspartate (L-Gln route): step 1/1.</text>
</comment>
<dbReference type="Pfam" id="PF00733">
    <property type="entry name" value="Asn_synthase"/>
    <property type="match status" value="1"/>
</dbReference>
<evidence type="ECO:0000313" key="13">
    <source>
        <dbReference type="Proteomes" id="UP000216913"/>
    </source>
</evidence>
<evidence type="ECO:0000256" key="4">
    <source>
        <dbReference type="ARBA" id="ARBA00022741"/>
    </source>
</evidence>
<dbReference type="EC" id="6.3.5.4" evidence="3"/>
<protein>
    <recommendedName>
        <fullName evidence="3">asparagine synthase (glutamine-hydrolyzing)</fullName>
        <ecNumber evidence="3">6.3.5.4</ecNumber>
    </recommendedName>
</protein>
<keyword evidence="4 9" id="KW-0547">Nucleotide-binding</keyword>
<dbReference type="InterPro" id="IPR017932">
    <property type="entry name" value="GATase_2_dom"/>
</dbReference>
<comment type="caution">
    <text evidence="12">The sequence shown here is derived from an EMBL/GenBank/DDBJ whole genome shotgun (WGS) entry which is preliminary data.</text>
</comment>
<dbReference type="Gene3D" id="3.60.20.10">
    <property type="entry name" value="Glutamine Phosphoribosylpyrophosphate, subunit 1, domain 1"/>
    <property type="match status" value="1"/>
</dbReference>
<dbReference type="RefSeq" id="WP_094804071.1">
    <property type="nucleotide sequence ID" value="NZ_NEVP01000014.1"/>
</dbReference>
<evidence type="ECO:0000256" key="8">
    <source>
        <dbReference type="PIRSR" id="PIRSR001589-1"/>
    </source>
</evidence>
<dbReference type="Proteomes" id="UP000216913">
    <property type="component" value="Unassembled WGS sequence"/>
</dbReference>
<feature type="binding site" evidence="9">
    <location>
        <position position="304"/>
    </location>
    <ligand>
        <name>ATP</name>
        <dbReference type="ChEBI" id="CHEBI:30616"/>
    </ligand>
</feature>
<feature type="site" description="Important for beta-aspartyl-AMP intermediate formation" evidence="10">
    <location>
        <position position="379"/>
    </location>
</feature>
<reference evidence="12 13" key="1">
    <citation type="submission" date="2017-05" db="EMBL/GenBank/DDBJ databases">
        <title>Complete and WGS of Bordetella genogroups.</title>
        <authorList>
            <person name="Spilker T."/>
            <person name="LiPuma J."/>
        </authorList>
    </citation>
    <scope>NUCLEOTIDE SEQUENCE [LARGE SCALE GENOMIC DNA]</scope>
    <source>
        <strain evidence="12 13">AU10456</strain>
    </source>
</reference>
<dbReference type="CDD" id="cd00712">
    <property type="entry name" value="AsnB"/>
    <property type="match status" value="1"/>
</dbReference>
<dbReference type="GO" id="GO:0006529">
    <property type="term" value="P:asparagine biosynthetic process"/>
    <property type="evidence" value="ECO:0007669"/>
    <property type="project" value="UniProtKB-KW"/>
</dbReference>
<keyword evidence="8" id="KW-0028">Amino-acid biosynthesis</keyword>
<evidence type="ECO:0000256" key="10">
    <source>
        <dbReference type="PIRSR" id="PIRSR001589-3"/>
    </source>
</evidence>
<gene>
    <name evidence="12" type="ORF">CAL25_22425</name>
</gene>
<dbReference type="GO" id="GO:0004066">
    <property type="term" value="F:asparagine synthase (glutamine-hydrolyzing) activity"/>
    <property type="evidence" value="ECO:0007669"/>
    <property type="project" value="UniProtKB-EC"/>
</dbReference>
<evidence type="ECO:0000256" key="9">
    <source>
        <dbReference type="PIRSR" id="PIRSR001589-2"/>
    </source>
</evidence>
<dbReference type="GO" id="GO:0005524">
    <property type="term" value="F:ATP binding"/>
    <property type="evidence" value="ECO:0007669"/>
    <property type="project" value="UniProtKB-KW"/>
</dbReference>
<dbReference type="InterPro" id="IPR014729">
    <property type="entry name" value="Rossmann-like_a/b/a_fold"/>
</dbReference>
<dbReference type="AlphaFoldDB" id="A0A261T437"/>
<organism evidence="12 13">
    <name type="scientific">Bordetella genomosp. 5</name>
    <dbReference type="NCBI Taxonomy" id="1395608"/>
    <lineage>
        <taxon>Bacteria</taxon>
        <taxon>Pseudomonadati</taxon>
        <taxon>Pseudomonadota</taxon>
        <taxon>Betaproteobacteria</taxon>
        <taxon>Burkholderiales</taxon>
        <taxon>Alcaligenaceae</taxon>
        <taxon>Bordetella</taxon>
    </lineage>
</organism>
<evidence type="ECO:0000256" key="1">
    <source>
        <dbReference type="ARBA" id="ARBA00005187"/>
    </source>
</evidence>
<keyword evidence="13" id="KW-1185">Reference proteome</keyword>
<dbReference type="EMBL" id="NEVP01000014">
    <property type="protein sequence ID" value="OZI44386.1"/>
    <property type="molecule type" value="Genomic_DNA"/>
</dbReference>
<dbReference type="InterPro" id="IPR051786">
    <property type="entry name" value="ASN_synthetase/amidase"/>
</dbReference>
<dbReference type="SUPFAM" id="SSF52402">
    <property type="entry name" value="Adenine nucleotide alpha hydrolases-like"/>
    <property type="match status" value="1"/>
</dbReference>
<dbReference type="InterPro" id="IPR006426">
    <property type="entry name" value="Asn_synth_AEB"/>
</dbReference>
<feature type="active site" description="For GATase activity" evidence="8">
    <location>
        <position position="2"/>
    </location>
</feature>
<feature type="binding site" evidence="9">
    <location>
        <position position="102"/>
    </location>
    <ligand>
        <name>L-glutamine</name>
        <dbReference type="ChEBI" id="CHEBI:58359"/>
    </ligand>
</feature>
<dbReference type="InterPro" id="IPR033738">
    <property type="entry name" value="AsnB_N"/>
</dbReference>
<dbReference type="GO" id="GO:0005829">
    <property type="term" value="C:cytosol"/>
    <property type="evidence" value="ECO:0007669"/>
    <property type="project" value="TreeGrafter"/>
</dbReference>
<name>A0A261T437_9BORD</name>
<evidence type="ECO:0000256" key="6">
    <source>
        <dbReference type="ARBA" id="ARBA00022962"/>
    </source>
</evidence>
<proteinExistence type="inferred from homology"/>
<dbReference type="PANTHER" id="PTHR43284">
    <property type="entry name" value="ASPARAGINE SYNTHETASE (GLUTAMINE-HYDROLYZING)"/>
    <property type="match status" value="1"/>
</dbReference>
<dbReference type="NCBIfam" id="TIGR01536">
    <property type="entry name" value="asn_synth_AEB"/>
    <property type="match status" value="1"/>
</dbReference>
<keyword evidence="6 8" id="KW-0315">Glutamine amidotransferase</keyword>
<evidence type="ECO:0000259" key="11">
    <source>
        <dbReference type="PROSITE" id="PS51278"/>
    </source>
</evidence>
<evidence type="ECO:0000256" key="5">
    <source>
        <dbReference type="ARBA" id="ARBA00022840"/>
    </source>
</evidence>
<evidence type="ECO:0000256" key="3">
    <source>
        <dbReference type="ARBA" id="ARBA00012737"/>
    </source>
</evidence>
<dbReference type="Gene3D" id="3.40.50.620">
    <property type="entry name" value="HUPs"/>
    <property type="match status" value="1"/>
</dbReference>
<comment type="similarity">
    <text evidence="2">Belongs to the asparagine synthetase family.</text>
</comment>
<dbReference type="SUPFAM" id="SSF56235">
    <property type="entry name" value="N-terminal nucleophile aminohydrolases (Ntn hydrolases)"/>
    <property type="match status" value="1"/>
</dbReference>